<dbReference type="PANTHER" id="PTHR42709:SF11">
    <property type="entry name" value="DEDA FAMILY PROTEIN"/>
    <property type="match status" value="1"/>
</dbReference>
<dbReference type="AlphaFoldDB" id="U4KP53"/>
<organism evidence="4 5">
    <name type="scientific">Acholeplasma brassicae</name>
    <dbReference type="NCBI Taxonomy" id="61635"/>
    <lineage>
        <taxon>Bacteria</taxon>
        <taxon>Bacillati</taxon>
        <taxon>Mycoplasmatota</taxon>
        <taxon>Mollicutes</taxon>
        <taxon>Acholeplasmatales</taxon>
        <taxon>Acholeplasmataceae</taxon>
        <taxon>Acholeplasma</taxon>
    </lineage>
</organism>
<keyword evidence="2" id="KW-0812">Transmembrane</keyword>
<evidence type="ECO:0000313" key="4">
    <source>
        <dbReference type="EMBL" id="CCV66091.1"/>
    </source>
</evidence>
<dbReference type="HOGENOM" id="CLU_1459236_0_0_14"/>
<feature type="transmembrane region" description="Helical" evidence="2">
    <location>
        <begin position="16"/>
        <end position="38"/>
    </location>
</feature>
<sequence>MDKFISFWEKFGELGLFVYSTIETITPLAGAEVFFIGLMSAGKPWWKVASIALLANVLGALIVYFFLAHRDGLYNKYVKEDLRERSKKLFDKYGFWAIFIFAMTPLPFFLVLFTASIAKMNIKNYVAATIISRGSRFYITTYILNKFTHLGMFEIVLFLIVISIPLMGIMYLVSKFVLPYFEKEAA</sequence>
<dbReference type="STRING" id="61635.BN85310700"/>
<dbReference type="GO" id="GO:0005886">
    <property type="term" value="C:plasma membrane"/>
    <property type="evidence" value="ECO:0007669"/>
    <property type="project" value="TreeGrafter"/>
</dbReference>
<dbReference type="InterPro" id="IPR051311">
    <property type="entry name" value="DedA_domain"/>
</dbReference>
<keyword evidence="2" id="KW-0472">Membrane</keyword>
<keyword evidence="5" id="KW-1185">Reference proteome</keyword>
<dbReference type="Proteomes" id="UP000032737">
    <property type="component" value="Chromosome"/>
</dbReference>
<name>U4KP53_9MOLU</name>
<reference evidence="4 5" key="1">
    <citation type="journal article" date="2013" name="J. Mol. Microbiol. Biotechnol.">
        <title>Analysis of the Complete Genomes of Acholeplasma brassicae , A. palmae and A. laidlawii and Their Comparison to the Obligate Parasites from ' Candidatus Phytoplasma'.</title>
        <authorList>
            <person name="Kube M."/>
            <person name="Siewert C."/>
            <person name="Migdoll A.M."/>
            <person name="Duduk B."/>
            <person name="Holz S."/>
            <person name="Rabus R."/>
            <person name="Seemuller E."/>
            <person name="Mitrovic J."/>
            <person name="Muller I."/>
            <person name="Buttner C."/>
            <person name="Reinhardt R."/>
        </authorList>
    </citation>
    <scope>NUCLEOTIDE SEQUENCE [LARGE SCALE GENOMIC DNA]</scope>
    <source>
        <strain evidence="5">0502</strain>
    </source>
</reference>
<feature type="domain" description="VTT" evidence="3">
    <location>
        <begin position="39"/>
        <end position="144"/>
    </location>
</feature>
<evidence type="ECO:0000313" key="5">
    <source>
        <dbReference type="Proteomes" id="UP000032737"/>
    </source>
</evidence>
<dbReference type="PANTHER" id="PTHR42709">
    <property type="entry name" value="ALKALINE PHOSPHATASE LIKE PROTEIN"/>
    <property type="match status" value="1"/>
</dbReference>
<dbReference type="InterPro" id="IPR032816">
    <property type="entry name" value="VTT_dom"/>
</dbReference>
<feature type="transmembrane region" description="Helical" evidence="2">
    <location>
        <begin position="93"/>
        <end position="113"/>
    </location>
</feature>
<evidence type="ECO:0000256" key="2">
    <source>
        <dbReference type="SAM" id="Phobius"/>
    </source>
</evidence>
<feature type="transmembrane region" description="Helical" evidence="2">
    <location>
        <begin position="45"/>
        <end position="67"/>
    </location>
</feature>
<proteinExistence type="inferred from homology"/>
<gene>
    <name evidence="4" type="ORF">BN85310700</name>
</gene>
<evidence type="ECO:0000259" key="3">
    <source>
        <dbReference type="Pfam" id="PF09335"/>
    </source>
</evidence>
<dbReference type="EMBL" id="FO681348">
    <property type="protein sequence ID" value="CCV66091.1"/>
    <property type="molecule type" value="Genomic_DNA"/>
</dbReference>
<accession>U4KP53</accession>
<evidence type="ECO:0000256" key="1">
    <source>
        <dbReference type="ARBA" id="ARBA00010792"/>
    </source>
</evidence>
<feature type="transmembrane region" description="Helical" evidence="2">
    <location>
        <begin position="150"/>
        <end position="173"/>
    </location>
</feature>
<dbReference type="Pfam" id="PF09335">
    <property type="entry name" value="VTT_dom"/>
    <property type="match status" value="1"/>
</dbReference>
<protein>
    <recommendedName>
        <fullName evidence="3">VTT domain-containing protein</fullName>
    </recommendedName>
</protein>
<dbReference type="KEGG" id="abra:BN85310700"/>
<keyword evidence="2" id="KW-1133">Transmembrane helix</keyword>
<comment type="similarity">
    <text evidence="1">Belongs to the DedA family.</text>
</comment>